<dbReference type="VEuPathDB" id="GiardiaDB:DHA2_150718"/>
<evidence type="ECO:0000256" key="1">
    <source>
        <dbReference type="SAM" id="Coils"/>
    </source>
</evidence>
<feature type="compositionally biased region" description="Polar residues" evidence="2">
    <location>
        <begin position="950"/>
        <end position="975"/>
    </location>
</feature>
<reference evidence="4 5" key="2">
    <citation type="journal article" date="2013" name="Genome Biol. Evol.">
        <title>Genome sequencing of Giardia lamblia genotypes A2 and B isolates (DH and GS) and comparative analysis with the genomes of genotypes A1 and E (WB and Pig).</title>
        <authorList>
            <person name="Adam R.D."/>
            <person name="Dahlstrom E.W."/>
            <person name="Martens C.A."/>
            <person name="Bruno D.P."/>
            <person name="Barbian K.D."/>
            <person name="Ricklefs S.M."/>
            <person name="Hernandez M.M."/>
            <person name="Narla N.P."/>
            <person name="Patel R.B."/>
            <person name="Porcella S.F."/>
            <person name="Nash T.E."/>
        </authorList>
    </citation>
    <scope>NUCLEOTIDE SEQUENCE [LARGE SCALE GENOMIC DNA]</scope>
    <source>
        <strain evidence="4 5">DH</strain>
    </source>
</reference>
<feature type="transmembrane region" description="Helical" evidence="3">
    <location>
        <begin position="1757"/>
        <end position="1785"/>
    </location>
</feature>
<organism evidence="4 5">
    <name type="scientific">Giardia intestinalis</name>
    <name type="common">Giardia lamblia</name>
    <dbReference type="NCBI Taxonomy" id="5741"/>
    <lineage>
        <taxon>Eukaryota</taxon>
        <taxon>Metamonada</taxon>
        <taxon>Diplomonadida</taxon>
        <taxon>Hexamitidae</taxon>
        <taxon>Giardiinae</taxon>
        <taxon>Giardia</taxon>
    </lineage>
</organism>
<dbReference type="EMBL" id="AHGT01000019">
    <property type="protein sequence ID" value="ESU37954.1"/>
    <property type="molecule type" value="Genomic_DNA"/>
</dbReference>
<dbReference type="Proteomes" id="UP000018320">
    <property type="component" value="Unassembled WGS sequence"/>
</dbReference>
<comment type="caution">
    <text evidence="4">The sequence shown here is derived from an EMBL/GenBank/DDBJ whole genome shotgun (WGS) entry which is preliminary data.</text>
</comment>
<evidence type="ECO:0000256" key="2">
    <source>
        <dbReference type="SAM" id="MobiDB-lite"/>
    </source>
</evidence>
<name>V6TH00_GIAIN</name>
<accession>V6TH00</accession>
<feature type="region of interest" description="Disordered" evidence="2">
    <location>
        <begin position="950"/>
        <end position="976"/>
    </location>
</feature>
<protein>
    <submittedName>
        <fullName evidence="4">Uncharacterized protein</fullName>
    </submittedName>
</protein>
<evidence type="ECO:0000256" key="3">
    <source>
        <dbReference type="SAM" id="Phobius"/>
    </source>
</evidence>
<feature type="compositionally biased region" description="Basic residues" evidence="2">
    <location>
        <begin position="2022"/>
        <end position="2032"/>
    </location>
</feature>
<keyword evidence="3" id="KW-0472">Membrane</keyword>
<feature type="coiled-coil region" evidence="1">
    <location>
        <begin position="1233"/>
        <end position="1260"/>
    </location>
</feature>
<feature type="non-terminal residue" evidence="4">
    <location>
        <position position="1"/>
    </location>
</feature>
<evidence type="ECO:0000313" key="4">
    <source>
        <dbReference type="EMBL" id="ESU37954.1"/>
    </source>
</evidence>
<evidence type="ECO:0000313" key="5">
    <source>
        <dbReference type="Proteomes" id="UP000018320"/>
    </source>
</evidence>
<proteinExistence type="predicted"/>
<dbReference type="VEuPathDB" id="GiardiaDB:GL50581_4270"/>
<keyword evidence="1" id="KW-0175">Coiled coil</keyword>
<reference evidence="5" key="1">
    <citation type="submission" date="2012-02" db="EMBL/GenBank/DDBJ databases">
        <title>Genome sequencing of Giardia lamblia Genotypes A2 and B isolates (DH and GS) and comparative analysis with the genomes of Genotypes A1 and E (WB and Pig).</title>
        <authorList>
            <person name="Adam R."/>
            <person name="Dahlstrom E."/>
            <person name="Martens C."/>
            <person name="Bruno D."/>
            <person name="Barbian K."/>
            <person name="Porcella S.F."/>
            <person name="Nash T."/>
        </authorList>
    </citation>
    <scope>NUCLEOTIDE SEQUENCE</scope>
    <source>
        <strain evidence="5">DH</strain>
    </source>
</reference>
<feature type="region of interest" description="Disordered" evidence="2">
    <location>
        <begin position="2013"/>
        <end position="2041"/>
    </location>
</feature>
<dbReference type="VEuPathDB" id="GiardiaDB:QR46_4152"/>
<dbReference type="VEuPathDB" id="GiardiaDB:GL50803_0034701"/>
<gene>
    <name evidence="4" type="ORF">DHA2_150718</name>
</gene>
<sequence length="2041" mass="229273">VCAGHATLCYPRCICQKTANFEQTPLLPGKAVFQSSVRREIFKLSKEKTKTKFLKGMSHRRSWMQLLAVYHYSQVAEIVLTAMQADESIISDVITEAFSDSSPSYQNAQDLCEILLIRSPSAVLTSVYSYISSFEASKEITRGYQTYFTLFAHLFRTVLARVCTLINFSFDLNEDKYEKAHVQAVVFLKEEVTAKKLYSPAYMPLLQQACSYLREDGRSDSEIFKLLQDTADLIVERAIWAQFSADRCTYTVSEEAVHRIVWHLFSTEITDPTSSNGEIRVKKYRKAANWLLIKTFGKVASLSSSANLLANAYSSVSSYSERLNIYDNGIETDNLLLQKHINYKKQSPIESANCSELFAFKGLAIKADAHTEEATRIYDNIDELFIYTTPELVLPTFRVENGYGGHLDIPIIPGLWAEDISEDAFISLSVSVLYTLFGQPLLLDTLSMIMSFALAKRHITSALSFDLLSFFIWCCKQDMKGNLITCAKEAFIAAQSPALDLPVDWNLLSSITVRTPLFYSFMLLLLSLMFLSTANHPLVPSSLLSSYSGCIERKLLSSYAQNNTFSTPIINFFSTYSEILRELPSFMRLSFSSSGSGADDVVTLLHRSIMDILFMVPYGFLLLLLKQGFRSMRKLIIEQTIVLTDTHKDQEPSCTSFIPGLLYIFDSFVVEPLCEPNHGDARIFIANSCLQSLIRTGYLLDVYILRLLFPLPNPAAEAPAGFLKYRTIDTLVFLQDIDMLSFYINECTGAELFFVANKMHAHINITFILAYRTFREGPEFCNEFLKALNKSLDGDGTGPSSTRLPYEILLSIYELVYTLPWMGTVKEVAPISAFFSASYPPFLETKTLVTALGSHLSLLAVPNVTTHLHRISGHIVYGSILSTSHYKKVASDFMYCLITYGADPTFLVAALVDSCFPREVKSRLLLSDTAFSIAYSCSGVLTSKPSQKTAVPASQTGASPSVKNSIGCSSEQSPPFKNDEEAISHQLQSCTGSDRTEPFGYFHGYLCVLQVVRELMLFLVTEKKTETRERICSVITLIVVKCNLLLSPLPMMNSMLLEGGSVDSGMYSWFMTMLYASLHQSIIVLNAMKKELLLEQKQLLLSIQTIGSALIDLSVELPQFDSAFNGPEALDSSALSSLVDALQKVVNTQIHNLRTQNLSEPTNPLKNIITTKTSLLGDKVDSIKITLQDIDHKITELNNCPTHYTTTTGPMQIYSDLQCDQVNGCLNSFESKKESLVVRRAEHSNNLAQLLKEIDESGQKEAVDNLLRIRELVSNFSKSVSSLNAFARKVQRLEEDTFRIRNWFFGDSGLFSGRFTSNLFWVKEHMKAIYDQGLGNQKSSPLPTDIATALSLDFPMLNANCRFIMEELRESEFSERQYIHAGYHLQMGCLSLKDSLEDASEDFLSIYEEAVRSRFSKCADLSFCWQDPPSCTSKHSFFSFLDQESHIFTLAIRSTVPSANFENMLIEYANLFTISNSTQIGAEFMSGAYISINPLWFLAQFTLDTIEKIASSEDAIPAIAFLYGALTRASEIYSQPIKVFLSYVHKFFYDSATQDCAKLGETTKYYSSYNEYYAFRQAYTFANPGYAGSLLSSNAPHFYSIPSMLERMISKVSDTKGVPIQTHIQKQKESNGSNVRTIGNTQCGMSYGDMCHYYTQTTLLPMLYSLVPRYLFIHGVFKQYIGNKNNKSISKLPLLLMKPTDQDAQAAGLQITDTDGLPVMGPRSYSKLASRCKSFGMLCGRIFAHHMPTKRCFDIEMLVLMGITAACGLLLPDIIVFGVYLALSIYETNPLAQIGALTNYAILFHFLDMLISNGLVTDMLNNVTHMKLQLTVTTLKLTPFFSKYSPQTWESCTIPKILSYFLFDRLPRGEGSISEIVHKFLSQGTDQLVSELQHEYKSVLGRLSDSVDLTKELQSQRVMELLLDHPISILRGRIDKVMHILLIGSNIFQRNVDTQCMFKAAVKRWTYELTERAHASSNFDVEQLSTFIYHVVRELPLTISLLSSELAHLRKLTTSKSPGGHPHIHKSRHSKTKSNALHHSS</sequence>
<keyword evidence="3" id="KW-1133">Transmembrane helix</keyword>
<keyword evidence="3" id="KW-0812">Transmembrane</keyword>
<feature type="transmembrane region" description="Helical" evidence="3">
    <location>
        <begin position="1791"/>
        <end position="1811"/>
    </location>
</feature>